<sequence>MNSLFNPNSGADSTKELVPDGTLAFAVVSMSDKGLANSQSTGGEYANLVITLEGAPPIGKRKVFHMLANPLDHDNSEAWRKMAISAITRILEACGTFDYESPDSYKIFDFDGVSFSHMLEHIEGQSIAVEIGIQKGQDGHADKNVVKTFLTPSKEKSSKRGRQLWDILISGGTTSKVEKAPAQAPAATSASPLQRPAVGPAAAARHAISSGIVAPAPTPTAGKGIGLGGAKPSGGIGAPKWANRPAANAPVEPAADPVVKTDSEPPAPVAPEAEAPRAETEVAKEKPVSKKKEK</sequence>
<feature type="compositionally biased region" description="Low complexity" evidence="1">
    <location>
        <begin position="180"/>
        <end position="202"/>
    </location>
</feature>
<accession>A0A6J5P7J7</accession>
<evidence type="ECO:0000256" key="1">
    <source>
        <dbReference type="SAM" id="MobiDB-lite"/>
    </source>
</evidence>
<evidence type="ECO:0000313" key="2">
    <source>
        <dbReference type="EMBL" id="CAB4163494.1"/>
    </source>
</evidence>
<dbReference type="EMBL" id="LR796750">
    <property type="protein sequence ID" value="CAB4163494.1"/>
    <property type="molecule type" value="Genomic_DNA"/>
</dbReference>
<gene>
    <name evidence="2" type="ORF">UFOVP806_21</name>
</gene>
<feature type="region of interest" description="Disordered" evidence="1">
    <location>
        <begin position="234"/>
        <end position="294"/>
    </location>
</feature>
<protein>
    <submittedName>
        <fullName evidence="2">Uncharacterized protein</fullName>
    </submittedName>
</protein>
<organism evidence="2">
    <name type="scientific">uncultured Caudovirales phage</name>
    <dbReference type="NCBI Taxonomy" id="2100421"/>
    <lineage>
        <taxon>Viruses</taxon>
        <taxon>Duplodnaviria</taxon>
        <taxon>Heunggongvirae</taxon>
        <taxon>Uroviricota</taxon>
        <taxon>Caudoviricetes</taxon>
        <taxon>Peduoviridae</taxon>
        <taxon>Maltschvirus</taxon>
        <taxon>Maltschvirus maltsch</taxon>
    </lineage>
</organism>
<feature type="compositionally biased region" description="Basic and acidic residues" evidence="1">
    <location>
        <begin position="274"/>
        <end position="294"/>
    </location>
</feature>
<reference evidence="2" key="1">
    <citation type="submission" date="2020-04" db="EMBL/GenBank/DDBJ databases">
        <authorList>
            <person name="Chiriac C."/>
            <person name="Salcher M."/>
            <person name="Ghai R."/>
            <person name="Kavagutti S V."/>
        </authorList>
    </citation>
    <scope>NUCLEOTIDE SEQUENCE</scope>
</reference>
<proteinExistence type="predicted"/>
<feature type="region of interest" description="Disordered" evidence="1">
    <location>
        <begin position="176"/>
        <end position="202"/>
    </location>
</feature>
<name>A0A6J5P7J7_9CAUD</name>